<dbReference type="EMBL" id="CAXDID020000288">
    <property type="protein sequence ID" value="CAL6070991.1"/>
    <property type="molecule type" value="Genomic_DNA"/>
</dbReference>
<reference evidence="2 3" key="2">
    <citation type="submission" date="2024-07" db="EMBL/GenBank/DDBJ databases">
        <authorList>
            <person name="Akdeniz Z."/>
        </authorList>
    </citation>
    <scope>NUCLEOTIDE SEQUENCE [LARGE SCALE GENOMIC DNA]</scope>
</reference>
<keyword evidence="3" id="KW-1185">Reference proteome</keyword>
<reference evidence="1" key="1">
    <citation type="submission" date="2023-06" db="EMBL/GenBank/DDBJ databases">
        <authorList>
            <person name="Kurt Z."/>
        </authorList>
    </citation>
    <scope>NUCLEOTIDE SEQUENCE</scope>
</reference>
<organism evidence="1">
    <name type="scientific">Hexamita inflata</name>
    <dbReference type="NCBI Taxonomy" id="28002"/>
    <lineage>
        <taxon>Eukaryota</taxon>
        <taxon>Metamonada</taxon>
        <taxon>Diplomonadida</taxon>
        <taxon>Hexamitidae</taxon>
        <taxon>Hexamitinae</taxon>
        <taxon>Hexamita</taxon>
    </lineage>
</organism>
<evidence type="ECO:0000313" key="3">
    <source>
        <dbReference type="Proteomes" id="UP001642409"/>
    </source>
</evidence>
<accession>A0AA86R893</accession>
<evidence type="ECO:0000313" key="1">
    <source>
        <dbReference type="EMBL" id="CAI9963470.1"/>
    </source>
</evidence>
<dbReference type="AlphaFoldDB" id="A0AA86R893"/>
<dbReference type="Proteomes" id="UP001642409">
    <property type="component" value="Unassembled WGS sequence"/>
</dbReference>
<protein>
    <submittedName>
        <fullName evidence="2">Hypothetical_protein</fullName>
    </submittedName>
</protein>
<dbReference type="EMBL" id="CATOUU010000968">
    <property type="protein sequence ID" value="CAI9963470.1"/>
    <property type="molecule type" value="Genomic_DNA"/>
</dbReference>
<gene>
    <name evidence="1" type="ORF">HINF_LOCUS51115</name>
    <name evidence="2" type="ORF">HINF_LOCUS54931</name>
</gene>
<name>A0AA86R893_9EUKA</name>
<comment type="caution">
    <text evidence="1">The sequence shown here is derived from an EMBL/GenBank/DDBJ whole genome shotgun (WGS) entry which is preliminary data.</text>
</comment>
<proteinExistence type="predicted"/>
<evidence type="ECO:0000313" key="2">
    <source>
        <dbReference type="EMBL" id="CAL6070991.1"/>
    </source>
</evidence>
<sequence>MEIRMNAKVLPLKARASIFCSWFFPLMSNNKNQFSLQHPRQAYQKHTTSFWINFLFRIIPYKKTFKSFIAIPQNGTKFVRIKSLISCNESMCSGQLMLIYSSVFIVRQVGQIDWDERCFNTFKYLSQVICQVLNKK</sequence>